<dbReference type="AlphaFoldDB" id="A0A0E9RX76"/>
<organism evidence="1">
    <name type="scientific">Anguilla anguilla</name>
    <name type="common">European freshwater eel</name>
    <name type="synonym">Muraena anguilla</name>
    <dbReference type="NCBI Taxonomy" id="7936"/>
    <lineage>
        <taxon>Eukaryota</taxon>
        <taxon>Metazoa</taxon>
        <taxon>Chordata</taxon>
        <taxon>Craniata</taxon>
        <taxon>Vertebrata</taxon>
        <taxon>Euteleostomi</taxon>
        <taxon>Actinopterygii</taxon>
        <taxon>Neopterygii</taxon>
        <taxon>Teleostei</taxon>
        <taxon>Anguilliformes</taxon>
        <taxon>Anguillidae</taxon>
        <taxon>Anguilla</taxon>
    </lineage>
</organism>
<proteinExistence type="predicted"/>
<sequence length="43" mass="4948">MAHSCWTKKSKKCLVFSLFCSDSVVSPIVPQDVYYARKKFGFD</sequence>
<protein>
    <submittedName>
        <fullName evidence="1">Uncharacterized protein</fullName>
    </submittedName>
</protein>
<evidence type="ECO:0000313" key="1">
    <source>
        <dbReference type="EMBL" id="JAH33799.1"/>
    </source>
</evidence>
<dbReference type="EMBL" id="GBXM01074778">
    <property type="protein sequence ID" value="JAH33799.1"/>
    <property type="molecule type" value="Transcribed_RNA"/>
</dbReference>
<name>A0A0E9RX76_ANGAN</name>
<reference evidence="1" key="2">
    <citation type="journal article" date="2015" name="Fish Shellfish Immunol.">
        <title>Early steps in the European eel (Anguilla anguilla)-Vibrio vulnificus interaction in the gills: Role of the RtxA13 toxin.</title>
        <authorList>
            <person name="Callol A."/>
            <person name="Pajuelo D."/>
            <person name="Ebbesson L."/>
            <person name="Teles M."/>
            <person name="MacKenzie S."/>
            <person name="Amaro C."/>
        </authorList>
    </citation>
    <scope>NUCLEOTIDE SEQUENCE</scope>
</reference>
<accession>A0A0E9RX76</accession>
<reference evidence="1" key="1">
    <citation type="submission" date="2014-11" db="EMBL/GenBank/DDBJ databases">
        <authorList>
            <person name="Amaro Gonzalez C."/>
        </authorList>
    </citation>
    <scope>NUCLEOTIDE SEQUENCE</scope>
</reference>